<evidence type="ECO:0000313" key="2">
    <source>
        <dbReference type="EMBL" id="VAV90173.1"/>
    </source>
</evidence>
<reference evidence="2" key="1">
    <citation type="submission" date="2018-06" db="EMBL/GenBank/DDBJ databases">
        <authorList>
            <person name="Zhirakovskaya E."/>
        </authorList>
    </citation>
    <scope>NUCLEOTIDE SEQUENCE</scope>
</reference>
<evidence type="ECO:0000259" key="1">
    <source>
        <dbReference type="Pfam" id="PF08241"/>
    </source>
</evidence>
<dbReference type="EC" id="2.1.1.-" evidence="2"/>
<accession>A0A3B0S0U8</accession>
<feature type="domain" description="Methyltransferase type 11" evidence="1">
    <location>
        <begin position="41"/>
        <end position="128"/>
    </location>
</feature>
<sequence>MQASRKQSWSADTYDTHARFVSDLAGAVLDWLAVQEGEQVLDLGCGDGALTTELVKAGAQVTGVDASKDLLTAARKRELDVHLMDGEALEFSNRFDAVFSNAALHWMTNPQKVIAGVHKALKPGGRFVGEFGGHGNVAAIVTAMRAVAERRGGDMALAGPWFFPSPAVYADMLEAGGFAVKRIGLFPRPTPLKTGMKEWLKLFRKPFFEQFSDQSDAVLNEVEALLAPSLKDATGAWSADYVRLRFEAIKQ</sequence>
<dbReference type="GO" id="GO:0008757">
    <property type="term" value="F:S-adenosylmethionine-dependent methyltransferase activity"/>
    <property type="evidence" value="ECO:0007669"/>
    <property type="project" value="InterPro"/>
</dbReference>
<dbReference type="Gene3D" id="3.40.50.150">
    <property type="entry name" value="Vaccinia Virus protein VP39"/>
    <property type="match status" value="1"/>
</dbReference>
<gene>
    <name evidence="2" type="ORF">MNBD_ALPHA08-306</name>
</gene>
<dbReference type="InterPro" id="IPR029063">
    <property type="entry name" value="SAM-dependent_MTases_sf"/>
</dbReference>
<keyword evidence="2" id="KW-0808">Transferase</keyword>
<dbReference type="Pfam" id="PF08241">
    <property type="entry name" value="Methyltransf_11"/>
    <property type="match status" value="1"/>
</dbReference>
<keyword evidence="2" id="KW-0489">Methyltransferase</keyword>
<dbReference type="GO" id="GO:0032259">
    <property type="term" value="P:methylation"/>
    <property type="evidence" value="ECO:0007669"/>
    <property type="project" value="UniProtKB-KW"/>
</dbReference>
<organism evidence="2">
    <name type="scientific">hydrothermal vent metagenome</name>
    <dbReference type="NCBI Taxonomy" id="652676"/>
    <lineage>
        <taxon>unclassified sequences</taxon>
        <taxon>metagenomes</taxon>
        <taxon>ecological metagenomes</taxon>
    </lineage>
</organism>
<dbReference type="CDD" id="cd02440">
    <property type="entry name" value="AdoMet_MTases"/>
    <property type="match status" value="1"/>
</dbReference>
<dbReference type="EMBL" id="UOEC01000074">
    <property type="protein sequence ID" value="VAV90173.1"/>
    <property type="molecule type" value="Genomic_DNA"/>
</dbReference>
<name>A0A3B0S0U8_9ZZZZ</name>
<dbReference type="InterPro" id="IPR013216">
    <property type="entry name" value="Methyltransf_11"/>
</dbReference>
<dbReference type="SUPFAM" id="SSF53335">
    <property type="entry name" value="S-adenosyl-L-methionine-dependent methyltransferases"/>
    <property type="match status" value="1"/>
</dbReference>
<dbReference type="PANTHER" id="PTHR43861:SF1">
    <property type="entry name" value="TRANS-ACONITATE 2-METHYLTRANSFERASE"/>
    <property type="match status" value="1"/>
</dbReference>
<dbReference type="PANTHER" id="PTHR43861">
    <property type="entry name" value="TRANS-ACONITATE 2-METHYLTRANSFERASE-RELATED"/>
    <property type="match status" value="1"/>
</dbReference>
<dbReference type="AlphaFoldDB" id="A0A3B0S0U8"/>
<proteinExistence type="predicted"/>
<protein>
    <submittedName>
        <fullName evidence="2">SAM-dependent methyltransferase</fullName>
        <ecNumber evidence="2">2.1.1.-</ecNumber>
    </submittedName>
</protein>